<keyword evidence="7" id="KW-1185">Reference proteome</keyword>
<dbReference type="Proteomes" id="UP000231791">
    <property type="component" value="Chromosome"/>
</dbReference>
<comment type="similarity">
    <text evidence="1">Belongs to the sigma-70 factor family. ECF subfamily.</text>
</comment>
<dbReference type="SUPFAM" id="SSF88659">
    <property type="entry name" value="Sigma3 and sigma4 domains of RNA polymerase sigma factors"/>
    <property type="match status" value="1"/>
</dbReference>
<evidence type="ECO:0000256" key="4">
    <source>
        <dbReference type="ARBA" id="ARBA00023125"/>
    </source>
</evidence>
<dbReference type="Gene3D" id="1.10.10.10">
    <property type="entry name" value="Winged helix-like DNA-binding domain superfamily/Winged helix DNA-binding domain"/>
    <property type="match status" value="1"/>
</dbReference>
<dbReference type="InterPro" id="IPR007630">
    <property type="entry name" value="RNA_pol_sigma70_r4"/>
</dbReference>
<dbReference type="Gene3D" id="1.10.1740.10">
    <property type="match status" value="1"/>
</dbReference>
<name>A0A2K8PP22_STRLA</name>
<dbReference type="GO" id="GO:0016987">
    <property type="term" value="F:sigma factor activity"/>
    <property type="evidence" value="ECO:0007669"/>
    <property type="project" value="UniProtKB-KW"/>
</dbReference>
<organism evidence="6 7">
    <name type="scientific">Streptomyces lavendulae subsp. lavendulae</name>
    <dbReference type="NCBI Taxonomy" id="58340"/>
    <lineage>
        <taxon>Bacteria</taxon>
        <taxon>Bacillati</taxon>
        <taxon>Actinomycetota</taxon>
        <taxon>Actinomycetes</taxon>
        <taxon>Kitasatosporales</taxon>
        <taxon>Streptomycetaceae</taxon>
        <taxon>Streptomyces</taxon>
    </lineage>
</organism>
<evidence type="ECO:0000256" key="3">
    <source>
        <dbReference type="ARBA" id="ARBA00023082"/>
    </source>
</evidence>
<dbReference type="KEGG" id="slx:SLAV_33515"/>
<dbReference type="RefSeq" id="WP_030234295.1">
    <property type="nucleotide sequence ID" value="NZ_BSRN01000003.1"/>
</dbReference>
<dbReference type="InterPro" id="IPR036388">
    <property type="entry name" value="WH-like_DNA-bd_sf"/>
</dbReference>
<dbReference type="AlphaFoldDB" id="A0A2K8PP22"/>
<keyword evidence="4" id="KW-0238">DNA-binding</keyword>
<evidence type="ECO:0000256" key="2">
    <source>
        <dbReference type="ARBA" id="ARBA00023015"/>
    </source>
</evidence>
<reference evidence="6 7" key="1">
    <citation type="submission" date="2017-11" db="EMBL/GenBank/DDBJ databases">
        <title>Complete genome sequence of Streptomyces lavendulae subsp. lavendulae CCM 3239 (formerly 'Streptomyces aureofaciens CCM 3239'), the producer of the angucycline-type antibiotic auricin.</title>
        <authorList>
            <person name="Busche T."/>
            <person name="Novakova R."/>
            <person name="Al'Dilaimi A."/>
            <person name="Homerova D."/>
            <person name="Feckova L."/>
            <person name="Rezuchova B."/>
            <person name="Mingyar E."/>
            <person name="Csolleiova D."/>
            <person name="Bekeova C."/>
            <person name="Winkler A."/>
            <person name="Sevcikova B."/>
            <person name="Kalinowski J."/>
            <person name="Kormanec J."/>
            <person name="Ruckert C."/>
        </authorList>
    </citation>
    <scope>NUCLEOTIDE SEQUENCE [LARGE SCALE GENOMIC DNA]</scope>
    <source>
        <strain evidence="6 7">CCM 3239</strain>
    </source>
</reference>
<dbReference type="GO" id="GO:0006352">
    <property type="term" value="P:DNA-templated transcription initiation"/>
    <property type="evidence" value="ECO:0007669"/>
    <property type="project" value="InterPro"/>
</dbReference>
<keyword evidence="5" id="KW-0804">Transcription</keyword>
<dbReference type="InterPro" id="IPR007627">
    <property type="entry name" value="RNA_pol_sigma70_r2"/>
</dbReference>
<dbReference type="GO" id="GO:0003677">
    <property type="term" value="F:DNA binding"/>
    <property type="evidence" value="ECO:0007669"/>
    <property type="project" value="UniProtKB-KW"/>
</dbReference>
<dbReference type="PANTHER" id="PTHR43133">
    <property type="entry name" value="RNA POLYMERASE ECF-TYPE SIGMA FACTO"/>
    <property type="match status" value="1"/>
</dbReference>
<dbReference type="OrthoDB" id="9811152at2"/>
<evidence type="ECO:0000256" key="1">
    <source>
        <dbReference type="ARBA" id="ARBA00010641"/>
    </source>
</evidence>
<protein>
    <submittedName>
        <fullName evidence="6">ECF RNA polymerase sigma factor SigL</fullName>
    </submittedName>
</protein>
<dbReference type="CDD" id="cd06171">
    <property type="entry name" value="Sigma70_r4"/>
    <property type="match status" value="1"/>
</dbReference>
<dbReference type="Pfam" id="PF04542">
    <property type="entry name" value="Sigma70_r2"/>
    <property type="match status" value="1"/>
</dbReference>
<gene>
    <name evidence="6" type="primary">sigL2</name>
    <name evidence="6" type="ORF">SLAV_33515</name>
</gene>
<proteinExistence type="inferred from homology"/>
<keyword evidence="2" id="KW-0805">Transcription regulation</keyword>
<dbReference type="InterPro" id="IPR014284">
    <property type="entry name" value="RNA_pol_sigma-70_dom"/>
</dbReference>
<dbReference type="GeneID" id="49387683"/>
<accession>A0A2K8PP22</accession>
<dbReference type="Pfam" id="PF04545">
    <property type="entry name" value="Sigma70_r4"/>
    <property type="match status" value="1"/>
</dbReference>
<sequence>MAGPLWPRTRRGSTDEALIRSVYEEHGNALLAYATRLTGDRAAAEDVVQETLIRAWRHSEVLVNGKGSVRGWLLTVARNIITDRYRAKAARPPEVSGAAAAPPVEGDHADAVVDTMTVLGALDRLTPEHRDVLTELYYRQRSVAEAADRLGIPAGTVKSRSHYALKALREVFADGAGDGGGNRRSGRPPQQPGGLREVVA</sequence>
<evidence type="ECO:0000313" key="7">
    <source>
        <dbReference type="Proteomes" id="UP000231791"/>
    </source>
</evidence>
<dbReference type="NCBIfam" id="TIGR02937">
    <property type="entry name" value="sigma70-ECF"/>
    <property type="match status" value="1"/>
</dbReference>
<dbReference type="SUPFAM" id="SSF88946">
    <property type="entry name" value="Sigma2 domain of RNA polymerase sigma factors"/>
    <property type="match status" value="1"/>
</dbReference>
<dbReference type="PANTHER" id="PTHR43133:SF52">
    <property type="entry name" value="ECF RNA POLYMERASE SIGMA FACTOR SIGL"/>
    <property type="match status" value="1"/>
</dbReference>
<dbReference type="NCBIfam" id="NF007227">
    <property type="entry name" value="PRK09645.1"/>
    <property type="match status" value="1"/>
</dbReference>
<dbReference type="InterPro" id="IPR013324">
    <property type="entry name" value="RNA_pol_sigma_r3/r4-like"/>
</dbReference>
<dbReference type="InterPro" id="IPR039425">
    <property type="entry name" value="RNA_pol_sigma-70-like"/>
</dbReference>
<dbReference type="EMBL" id="CP024985">
    <property type="protein sequence ID" value="ATZ28474.1"/>
    <property type="molecule type" value="Genomic_DNA"/>
</dbReference>
<evidence type="ECO:0000256" key="5">
    <source>
        <dbReference type="ARBA" id="ARBA00023163"/>
    </source>
</evidence>
<dbReference type="InterPro" id="IPR013325">
    <property type="entry name" value="RNA_pol_sigma_r2"/>
</dbReference>
<keyword evidence="3" id="KW-0731">Sigma factor</keyword>
<evidence type="ECO:0000313" key="6">
    <source>
        <dbReference type="EMBL" id="ATZ28474.1"/>
    </source>
</evidence>